<reference evidence="3" key="1">
    <citation type="journal article" date="2017" name="Front. Plant Sci.">
        <title>Climate Clever Clovers: New Paradigm to Reduce the Environmental Footprint of Ruminants by Breeding Low Methanogenic Forages Utilizing Haplotype Variation.</title>
        <authorList>
            <person name="Kaur P."/>
            <person name="Appels R."/>
            <person name="Bayer P.E."/>
            <person name="Keeble-Gagnere G."/>
            <person name="Wang J."/>
            <person name="Hirakawa H."/>
            <person name="Shirasawa K."/>
            <person name="Vercoe P."/>
            <person name="Stefanova K."/>
            <person name="Durmic Z."/>
            <person name="Nichols P."/>
            <person name="Revell C."/>
            <person name="Isobe S.N."/>
            <person name="Edwards D."/>
            <person name="Erskine W."/>
        </authorList>
    </citation>
    <scope>NUCLEOTIDE SEQUENCE [LARGE SCALE GENOMIC DNA]</scope>
    <source>
        <strain evidence="3">cv. Daliak</strain>
    </source>
</reference>
<name>A0A2Z6LYY0_TRISU</name>
<keyword evidence="3" id="KW-1185">Reference proteome</keyword>
<dbReference type="EMBL" id="DF973307">
    <property type="protein sequence ID" value="GAU25234.1"/>
    <property type="molecule type" value="Genomic_DNA"/>
</dbReference>
<organism evidence="2 3">
    <name type="scientific">Trifolium subterraneum</name>
    <name type="common">Subterranean clover</name>
    <dbReference type="NCBI Taxonomy" id="3900"/>
    <lineage>
        <taxon>Eukaryota</taxon>
        <taxon>Viridiplantae</taxon>
        <taxon>Streptophyta</taxon>
        <taxon>Embryophyta</taxon>
        <taxon>Tracheophyta</taxon>
        <taxon>Spermatophyta</taxon>
        <taxon>Magnoliopsida</taxon>
        <taxon>eudicotyledons</taxon>
        <taxon>Gunneridae</taxon>
        <taxon>Pentapetalae</taxon>
        <taxon>rosids</taxon>
        <taxon>fabids</taxon>
        <taxon>Fabales</taxon>
        <taxon>Fabaceae</taxon>
        <taxon>Papilionoideae</taxon>
        <taxon>50 kb inversion clade</taxon>
        <taxon>NPAAA clade</taxon>
        <taxon>Hologalegina</taxon>
        <taxon>IRL clade</taxon>
        <taxon>Trifolieae</taxon>
        <taxon>Trifolium</taxon>
    </lineage>
</organism>
<feature type="compositionally biased region" description="Low complexity" evidence="1">
    <location>
        <begin position="54"/>
        <end position="70"/>
    </location>
</feature>
<feature type="compositionally biased region" description="Acidic residues" evidence="1">
    <location>
        <begin position="86"/>
        <end position="99"/>
    </location>
</feature>
<sequence>MKIAYEERTSQPAILTPEIQEMIQKMTQNEALMKQMLPREQTFEDQLEQERAQSQKLQKLLSQRQSNSRLTPVVDPEDDRPYQVYGEEEWDENEEEDEKENMVDIPGVDTEARELI</sequence>
<feature type="region of interest" description="Disordered" evidence="1">
    <location>
        <begin position="43"/>
        <end position="116"/>
    </location>
</feature>
<evidence type="ECO:0000313" key="2">
    <source>
        <dbReference type="EMBL" id="GAU25234.1"/>
    </source>
</evidence>
<gene>
    <name evidence="2" type="ORF">TSUD_17460</name>
</gene>
<proteinExistence type="predicted"/>
<dbReference type="Proteomes" id="UP000242715">
    <property type="component" value="Unassembled WGS sequence"/>
</dbReference>
<accession>A0A2Z6LYY0</accession>
<evidence type="ECO:0000313" key="3">
    <source>
        <dbReference type="Proteomes" id="UP000242715"/>
    </source>
</evidence>
<dbReference type="AlphaFoldDB" id="A0A2Z6LYY0"/>
<protein>
    <submittedName>
        <fullName evidence="2">Uncharacterized protein</fullName>
    </submittedName>
</protein>
<evidence type="ECO:0000256" key="1">
    <source>
        <dbReference type="SAM" id="MobiDB-lite"/>
    </source>
</evidence>